<evidence type="ECO:0000256" key="9">
    <source>
        <dbReference type="ARBA" id="ARBA00023136"/>
    </source>
</evidence>
<dbReference type="GO" id="GO:0009279">
    <property type="term" value="C:cell outer membrane"/>
    <property type="evidence" value="ECO:0007669"/>
    <property type="project" value="UniProtKB-SubCell"/>
</dbReference>
<keyword evidence="6" id="KW-0408">Iron</keyword>
<evidence type="ECO:0000256" key="4">
    <source>
        <dbReference type="ARBA" id="ARBA00022496"/>
    </source>
</evidence>
<dbReference type="RefSeq" id="WP_271186864.1">
    <property type="nucleotide sequence ID" value="NZ_BSFE01000005.1"/>
</dbReference>
<evidence type="ECO:0000256" key="2">
    <source>
        <dbReference type="ARBA" id="ARBA00022448"/>
    </source>
</evidence>
<dbReference type="EMBL" id="BSFE01000005">
    <property type="protein sequence ID" value="GLK52497.1"/>
    <property type="molecule type" value="Genomic_DNA"/>
</dbReference>
<keyword evidence="4" id="KW-0410">Iron transport</keyword>
<name>A0A9W6MNW4_9PROT</name>
<feature type="signal peptide" evidence="13">
    <location>
        <begin position="1"/>
        <end position="31"/>
    </location>
</feature>
<reference evidence="16" key="1">
    <citation type="journal article" date="2014" name="Int. J. Syst. Evol. Microbiol.">
        <title>Complete genome sequence of Corynebacterium casei LMG S-19264T (=DSM 44701T), isolated from a smear-ripened cheese.</title>
        <authorList>
            <consortium name="US DOE Joint Genome Institute (JGI-PGF)"/>
            <person name="Walter F."/>
            <person name="Albersmeier A."/>
            <person name="Kalinowski J."/>
            <person name="Ruckert C."/>
        </authorList>
    </citation>
    <scope>NUCLEOTIDE SEQUENCE</scope>
    <source>
        <strain evidence="16">VKM B-1513</strain>
    </source>
</reference>
<comment type="similarity">
    <text evidence="11 12">Belongs to the TonB-dependent receptor family.</text>
</comment>
<evidence type="ECO:0000256" key="6">
    <source>
        <dbReference type="ARBA" id="ARBA00023004"/>
    </source>
</evidence>
<sequence>MRAIATGRACLKAGVSTAVLVLAGGAAFAQSADETETENERRFSGDVITVTAQKREEVIQDVPIAVSAFTAEDLNLRGIEGGSELLRAIPNVAFSKNNFSMFNFSIRGIGTKAISAASDPAVAISFNNTPLIRNRLFEQEYFDVQRVEVLRGPQGTLYGRNATGGVVNMLPNLPETGVFGGSIEAEVGGYDSRRLRGYINIPVGDTFAIRVAGASTQREGFDYNSFTDRHVNDRDLWSTRFSALWEPTERFSASLIWEHFEEDDNRSRTGKQLCTTDPGPTQVGSTTVPSGLLGGADMGDLFQNQLSQGCLPGSLFDDASYDAPNGGSLTIVRASSLLNGQGVTADGTRLDIPQVGTDPFAGAVVSRDLREIEAAIDPRFRAENDVFQLNLAFELNDGLTLYSQTAYAKDDFWSTQDYGRFLSDPVFPDTSLRVDAGGNPAPTPMSPGGIYTDPQLGASSRMLSADLSRSDNSQWYQEFRLQSDFDGGFNFSVGANYLEFESQDDYFVFNNLFTSLAEYYYNQEGGIGFSSPCDENYKAGSPPSATECVYIDPTPIDNLAGDGHNYFRSRNVVETRSWAVFGEGYWELSPELRLTLGLRYTDDQKISTPYPSQLLLGAQSDGGPGLSSGGYTRRGYQADPDVELGWEALTGRAVIDWMPDLSFTEDTLIYASYSRGYKGGGTNPPRAEINPEVIQYQPLEGTFEPEYVNAFEIGTKNTFANGRGMLNLTGFWYDYEDYQVSQIVDRISLNENFDARIWGLELEAMYRPTPDFQIDGNLGYLNTRIADGEGSIDVMNRTAGNEDWTLVRPWVQVPSNCIAPTDHVETVLQMAPAFGILSSWALSALCGGASRFGAFDPDFDTSFPYWQFFGFTYNPLEDAPNGGRGFETDLSGNELPNAPNWTLNVGAQYTFHLGEWELTPRADYYWQGESYFRVYNTEYDQLESWENLNVSVTLMRPRDGFVIEGYIKNVFDDAPIVDAFTNSDDTGLSTNVFTLDPQIWGVSVRAAF</sequence>
<dbReference type="Gene3D" id="2.40.170.20">
    <property type="entry name" value="TonB-dependent receptor, beta-barrel domain"/>
    <property type="match status" value="3"/>
</dbReference>
<evidence type="ECO:0000256" key="12">
    <source>
        <dbReference type="RuleBase" id="RU003357"/>
    </source>
</evidence>
<keyword evidence="9 11" id="KW-0472">Membrane</keyword>
<dbReference type="AlphaFoldDB" id="A0A9W6MNW4"/>
<evidence type="ECO:0000256" key="8">
    <source>
        <dbReference type="ARBA" id="ARBA00023077"/>
    </source>
</evidence>
<dbReference type="Pfam" id="PF07715">
    <property type="entry name" value="Plug"/>
    <property type="match status" value="1"/>
</dbReference>
<keyword evidence="13" id="KW-0732">Signal</keyword>
<evidence type="ECO:0000256" key="10">
    <source>
        <dbReference type="ARBA" id="ARBA00023237"/>
    </source>
</evidence>
<evidence type="ECO:0000313" key="17">
    <source>
        <dbReference type="Proteomes" id="UP001143486"/>
    </source>
</evidence>
<feature type="domain" description="TonB-dependent receptor plug" evidence="15">
    <location>
        <begin position="59"/>
        <end position="166"/>
    </location>
</feature>
<keyword evidence="5 11" id="KW-0812">Transmembrane</keyword>
<keyword evidence="2 11" id="KW-0813">Transport</keyword>
<evidence type="ECO:0000256" key="5">
    <source>
        <dbReference type="ARBA" id="ARBA00022692"/>
    </source>
</evidence>
<dbReference type="Proteomes" id="UP001143486">
    <property type="component" value="Unassembled WGS sequence"/>
</dbReference>
<dbReference type="PANTHER" id="PTHR32552">
    <property type="entry name" value="FERRICHROME IRON RECEPTOR-RELATED"/>
    <property type="match status" value="1"/>
</dbReference>
<keyword evidence="3 11" id="KW-1134">Transmembrane beta strand</keyword>
<evidence type="ECO:0000256" key="13">
    <source>
        <dbReference type="SAM" id="SignalP"/>
    </source>
</evidence>
<evidence type="ECO:0000256" key="11">
    <source>
        <dbReference type="PROSITE-ProRule" id="PRU01360"/>
    </source>
</evidence>
<keyword evidence="17" id="KW-1185">Reference proteome</keyword>
<keyword evidence="7" id="KW-0406">Ion transport</keyword>
<evidence type="ECO:0000259" key="14">
    <source>
        <dbReference type="Pfam" id="PF00593"/>
    </source>
</evidence>
<comment type="subcellular location">
    <subcellularLocation>
        <location evidence="1 11">Cell outer membrane</location>
        <topology evidence="1 11">Multi-pass membrane protein</topology>
    </subcellularLocation>
</comment>
<dbReference type="PROSITE" id="PS52016">
    <property type="entry name" value="TONB_DEPENDENT_REC_3"/>
    <property type="match status" value="1"/>
</dbReference>
<feature type="domain" description="TonB-dependent receptor-like beta-barrel" evidence="14">
    <location>
        <begin position="424"/>
        <end position="793"/>
    </location>
</feature>
<evidence type="ECO:0000256" key="7">
    <source>
        <dbReference type="ARBA" id="ARBA00023065"/>
    </source>
</evidence>
<evidence type="ECO:0000256" key="1">
    <source>
        <dbReference type="ARBA" id="ARBA00004571"/>
    </source>
</evidence>
<dbReference type="InterPro" id="IPR036942">
    <property type="entry name" value="Beta-barrel_TonB_sf"/>
</dbReference>
<evidence type="ECO:0000256" key="3">
    <source>
        <dbReference type="ARBA" id="ARBA00022452"/>
    </source>
</evidence>
<keyword evidence="8 12" id="KW-0798">TonB box</keyword>
<dbReference type="InterPro" id="IPR012910">
    <property type="entry name" value="Plug_dom"/>
</dbReference>
<feature type="domain" description="TonB-dependent receptor-like beta-barrel" evidence="14">
    <location>
        <begin position="864"/>
        <end position="969"/>
    </location>
</feature>
<feature type="chain" id="PRO_5040757447" evidence="13">
    <location>
        <begin position="32"/>
        <end position="1008"/>
    </location>
</feature>
<reference evidence="16" key="2">
    <citation type="submission" date="2023-01" db="EMBL/GenBank/DDBJ databases">
        <authorList>
            <person name="Sun Q."/>
            <person name="Evtushenko L."/>
        </authorList>
    </citation>
    <scope>NUCLEOTIDE SEQUENCE</scope>
    <source>
        <strain evidence="16">VKM B-1513</strain>
    </source>
</reference>
<protein>
    <submittedName>
        <fullName evidence="16">TonB-dependent receptor</fullName>
    </submittedName>
</protein>
<dbReference type="Pfam" id="PF00593">
    <property type="entry name" value="TonB_dep_Rec_b-barrel"/>
    <property type="match status" value="2"/>
</dbReference>
<organism evidence="16 17">
    <name type="scientific">Maricaulis virginensis</name>
    <dbReference type="NCBI Taxonomy" id="144022"/>
    <lineage>
        <taxon>Bacteria</taxon>
        <taxon>Pseudomonadati</taxon>
        <taxon>Pseudomonadota</taxon>
        <taxon>Alphaproteobacteria</taxon>
        <taxon>Maricaulales</taxon>
        <taxon>Maricaulaceae</taxon>
        <taxon>Maricaulis</taxon>
    </lineage>
</organism>
<proteinExistence type="inferred from homology"/>
<keyword evidence="10 11" id="KW-0998">Cell outer membrane</keyword>
<dbReference type="SUPFAM" id="SSF56935">
    <property type="entry name" value="Porins"/>
    <property type="match status" value="1"/>
</dbReference>
<keyword evidence="16" id="KW-0675">Receptor</keyword>
<accession>A0A9W6MNW4</accession>
<dbReference type="InterPro" id="IPR039426">
    <property type="entry name" value="TonB-dep_rcpt-like"/>
</dbReference>
<dbReference type="GO" id="GO:0006826">
    <property type="term" value="P:iron ion transport"/>
    <property type="evidence" value="ECO:0007669"/>
    <property type="project" value="UniProtKB-KW"/>
</dbReference>
<dbReference type="PANTHER" id="PTHR32552:SF81">
    <property type="entry name" value="TONB-DEPENDENT OUTER MEMBRANE RECEPTOR"/>
    <property type="match status" value="1"/>
</dbReference>
<evidence type="ECO:0000259" key="15">
    <source>
        <dbReference type="Pfam" id="PF07715"/>
    </source>
</evidence>
<dbReference type="InterPro" id="IPR000531">
    <property type="entry name" value="Beta-barrel_TonB"/>
</dbReference>
<comment type="caution">
    <text evidence="16">The sequence shown here is derived from an EMBL/GenBank/DDBJ whole genome shotgun (WGS) entry which is preliminary data.</text>
</comment>
<gene>
    <name evidence="16" type="ORF">GCM10017621_20050</name>
</gene>
<evidence type="ECO:0000313" key="16">
    <source>
        <dbReference type="EMBL" id="GLK52497.1"/>
    </source>
</evidence>